<feature type="signal peptide" evidence="1">
    <location>
        <begin position="1"/>
        <end position="20"/>
    </location>
</feature>
<evidence type="ECO:0000313" key="3">
    <source>
        <dbReference type="EMBL" id="CAG5077378.1"/>
    </source>
</evidence>
<dbReference type="SMART" id="SM00089">
    <property type="entry name" value="PKD"/>
    <property type="match status" value="5"/>
</dbReference>
<dbReference type="Proteomes" id="UP000683507">
    <property type="component" value="Chromosome"/>
</dbReference>
<dbReference type="Gene3D" id="2.60.40.10">
    <property type="entry name" value="Immunoglobulins"/>
    <property type="match status" value="7"/>
</dbReference>
<dbReference type="CDD" id="cd00146">
    <property type="entry name" value="PKD"/>
    <property type="match status" value="2"/>
</dbReference>
<keyword evidence="1" id="KW-0732">Signal</keyword>
<organism evidence="3 4">
    <name type="scientific">Parvicella tangerina</name>
    <dbReference type="NCBI Taxonomy" id="2829795"/>
    <lineage>
        <taxon>Bacteria</taxon>
        <taxon>Pseudomonadati</taxon>
        <taxon>Bacteroidota</taxon>
        <taxon>Flavobacteriia</taxon>
        <taxon>Flavobacteriales</taxon>
        <taxon>Parvicellaceae</taxon>
        <taxon>Parvicella</taxon>
    </lineage>
</organism>
<dbReference type="KEGG" id="ptan:CRYO30217_00365"/>
<dbReference type="InterPro" id="IPR013783">
    <property type="entry name" value="Ig-like_fold"/>
</dbReference>
<dbReference type="SUPFAM" id="SSF51126">
    <property type="entry name" value="Pectin lyase-like"/>
    <property type="match status" value="1"/>
</dbReference>
<dbReference type="InterPro" id="IPR022409">
    <property type="entry name" value="PKD/Chitinase_dom"/>
</dbReference>
<dbReference type="Pfam" id="PF18911">
    <property type="entry name" value="PKD_4"/>
    <property type="match status" value="1"/>
</dbReference>
<dbReference type="RefSeq" id="WP_258540602.1">
    <property type="nucleotide sequence ID" value="NZ_OU015584.1"/>
</dbReference>
<evidence type="ECO:0000259" key="2">
    <source>
        <dbReference type="PROSITE" id="PS50093"/>
    </source>
</evidence>
<accession>A0A916JKA7</accession>
<dbReference type="InterPro" id="IPR026341">
    <property type="entry name" value="T9SS_type_B"/>
</dbReference>
<dbReference type="InterPro" id="IPR006626">
    <property type="entry name" value="PbH1"/>
</dbReference>
<protein>
    <recommendedName>
        <fullName evidence="2">PKD domain-containing protein</fullName>
    </recommendedName>
</protein>
<feature type="domain" description="PKD" evidence="2">
    <location>
        <begin position="1288"/>
        <end position="1366"/>
    </location>
</feature>
<dbReference type="SUPFAM" id="SSF49299">
    <property type="entry name" value="PKD domain"/>
    <property type="match status" value="3"/>
</dbReference>
<dbReference type="Pfam" id="PF13585">
    <property type="entry name" value="CHU_C"/>
    <property type="match status" value="1"/>
</dbReference>
<dbReference type="InterPro" id="IPR059226">
    <property type="entry name" value="Choice_anch_Q_dom"/>
</dbReference>
<dbReference type="InterPro" id="IPR035986">
    <property type="entry name" value="PKD_dom_sf"/>
</dbReference>
<dbReference type="InterPro" id="IPR011050">
    <property type="entry name" value="Pectin_lyase_fold/virulence"/>
</dbReference>
<proteinExistence type="predicted"/>
<dbReference type="InterPro" id="IPR000601">
    <property type="entry name" value="PKD_dom"/>
</dbReference>
<sequence length="1458" mass="149520">MTLKTLITALLLCIVSTSFSATFYVNDNDQTFDLYCSAVGNNSNTGLTPADPFETLAQAISLASAGDLILVDAGTYTDMNISLTPTLNNLTIRGASVSTTIFEGTTGSGIFNFMSISGSNITLENLTIQFFDNAGAIDIISGSVTDSTFVTLNDCFFYQNETYTSFDTNPSGGAIFITTGAGNLPSVVNINNCQFGDNLAEQGNGGGAIYADGRSRLHIYGSRFTCNNSRAILTTYEGGAIMFNSAYGVIDSCYISGSPVFDQQGGGFRAINGTARLDIDILNTIFTGNTGRQGAAFYIEDNYDCSVVNSLIYGNTVTGGFGDGGSVSCDGAVNMNVMNSTIADNLSTHSSDGGGLAADGAASFTVQNSIIWNNQVNNIRSAAITATYSNIEPVNTAHSGTTGNIAVNPLFLGAGDYTLQGTSPCINTGDLTGAPSSDLTNNARVGNPDMGAFENGSSYPSTSDLCTLVIPCTPPSSIALTADDLNICEGTSTNINIAGSETGVSYQLINDNTSSNVGTPVSGTGGTISISTGNLTTTTDFSVLAYVTGNPSCNTPLSPLTITVASNPTVTISSTSECEDGAITLTPNSGGSWVSNNTSVATVTSGGVVTIVADGTVDFTFTESVANCQATTNSVTIHPLPTVSVSNNVICENEVLTLTPTTGGTWASNNTSVATVTAGGTVTIIANGNVDFTFTESVNSCQATTSSVTVNPVPSATASNNGPICEGESLSLLGGNNGLNYSWTGPNGFSSTSQNPTVNLNATSLMSGNYDLVVTDGTCSNTASTSVVINTPPSIDVSSITINDPTVCGATDGEILGITATGTPSLSYSWNGGASQSTPDLTSSGAGSYSLTVTDGNGCSASEGPFILSDPSSPAQPSISLNPSAVCIGGEFTISVDSPDPAATYSWNGPNGFSSTGTSINLANISINDAGNYTVTPTVAGCTGSTSNPANVTVNNLPVVDILSPQNVTCNNPTVTLDGSNSESGASISYNWTTTNGNFITSPSSNTVDVDLDGDYRLIVTNSATGCVDSLDVVVGIDTTSPTASTGGDLISDCSNNNLPINLDGSSSSSGANISYNWVASNGGNIISGGTTNSPIVDMAGTYELTVTNTDNGCSSTSSMDLTMDTLSPIASDANNSMTSIMCSTFFAATLDGSASSSGNGETYSWSTTNGTIDFQNGTQATVVAEGDYTLTVTGTNGCTSSVTITVIMDTASPNINIPALDSLSCVNTTVTIDASGTTGSNVDYFWSTGETSPSITTDTAGVFTLTASSDNGCGSTVSIEVFESGDPSAAFIPSADSGQAILNVDFDNQSTGTGLTYVWNFGDGGSANTEFPSYSYTTAGEYDVELIATNNVGCADTAYATIIVTDNRPIVIPNVFTPNGDGENDLFAISGSFKNMHLVIYNRWGQVMTDLWGSKVKWDGRTMAGLEVPEGTYYYLIDIIDFDDETFEYTGPLLLNR</sequence>
<gene>
    <name evidence="3" type="ORF">CRYO30217_00365</name>
</gene>
<dbReference type="SMART" id="SM00710">
    <property type="entry name" value="PbH1"/>
    <property type="match status" value="8"/>
</dbReference>
<name>A0A916JKA7_9FLAO</name>
<dbReference type="InterPro" id="IPR012334">
    <property type="entry name" value="Pectin_lyas_fold"/>
</dbReference>
<dbReference type="NCBIfam" id="NF041518">
    <property type="entry name" value="choice_anch_Q"/>
    <property type="match status" value="1"/>
</dbReference>
<dbReference type="NCBIfam" id="TIGR04131">
    <property type="entry name" value="Bac_Flav_CTERM"/>
    <property type="match status" value="1"/>
</dbReference>
<keyword evidence="4" id="KW-1185">Reference proteome</keyword>
<evidence type="ECO:0000256" key="1">
    <source>
        <dbReference type="SAM" id="SignalP"/>
    </source>
</evidence>
<reference evidence="3" key="1">
    <citation type="submission" date="2021-04" db="EMBL/GenBank/DDBJ databases">
        <authorList>
            <person name="Rodrigo-Torres L."/>
            <person name="Arahal R. D."/>
            <person name="Lucena T."/>
        </authorList>
    </citation>
    <scope>NUCLEOTIDE SEQUENCE</scope>
    <source>
        <strain evidence="3">AS29M-1</strain>
    </source>
</reference>
<evidence type="ECO:0000313" key="4">
    <source>
        <dbReference type="Proteomes" id="UP000683507"/>
    </source>
</evidence>
<dbReference type="Gene3D" id="2.160.20.10">
    <property type="entry name" value="Single-stranded right-handed beta-helix, Pectin lyase-like"/>
    <property type="match status" value="1"/>
</dbReference>
<feature type="chain" id="PRO_5037940106" description="PKD domain-containing protein" evidence="1">
    <location>
        <begin position="21"/>
        <end position="1458"/>
    </location>
</feature>
<dbReference type="PROSITE" id="PS50093">
    <property type="entry name" value="PKD"/>
    <property type="match status" value="1"/>
</dbReference>
<dbReference type="EMBL" id="OU015584">
    <property type="protein sequence ID" value="CAG5077378.1"/>
    <property type="molecule type" value="Genomic_DNA"/>
</dbReference>